<dbReference type="InterPro" id="IPR039331">
    <property type="entry name" value="PAPs-like"/>
</dbReference>
<feature type="chain" id="PRO_5014527766" evidence="2">
    <location>
        <begin position="30"/>
        <end position="1371"/>
    </location>
</feature>
<feature type="signal peptide" evidence="2">
    <location>
        <begin position="1"/>
        <end position="29"/>
    </location>
</feature>
<dbReference type="SUPFAM" id="SSF49363">
    <property type="entry name" value="Purple acid phosphatase, N-terminal domain"/>
    <property type="match status" value="1"/>
</dbReference>
<feature type="domain" description="Calcineurin-like phosphoesterase" evidence="3">
    <location>
        <begin position="1100"/>
        <end position="1283"/>
    </location>
</feature>
<dbReference type="InterPro" id="IPR015914">
    <property type="entry name" value="PAPs_N"/>
</dbReference>
<dbReference type="RefSeq" id="WP_058297446.1">
    <property type="nucleotide sequence ID" value="NZ_FMAU01000001.1"/>
</dbReference>
<dbReference type="EMBL" id="FMAU01000001">
    <property type="protein sequence ID" value="SCB79934.1"/>
    <property type="molecule type" value="Genomic_DNA"/>
</dbReference>
<keyword evidence="7" id="KW-1185">Reference proteome</keyword>
<dbReference type="InterPro" id="IPR004843">
    <property type="entry name" value="Calcineurin-like_PHP"/>
</dbReference>
<dbReference type="GO" id="GO:0046872">
    <property type="term" value="F:metal ion binding"/>
    <property type="evidence" value="ECO:0007669"/>
    <property type="project" value="InterPro"/>
</dbReference>
<dbReference type="InterPro" id="IPR008963">
    <property type="entry name" value="Purple_acid_Pase-like_N"/>
</dbReference>
<dbReference type="PANTHER" id="PTHR22953">
    <property type="entry name" value="ACID PHOSPHATASE RELATED"/>
    <property type="match status" value="1"/>
</dbReference>
<dbReference type="InterPro" id="IPR029052">
    <property type="entry name" value="Metallo-depent_PP-like"/>
</dbReference>
<dbReference type="Pfam" id="PF16656">
    <property type="entry name" value="Pur_ac_phosph_N"/>
    <property type="match status" value="1"/>
</dbReference>
<dbReference type="SUPFAM" id="SSF56300">
    <property type="entry name" value="Metallo-dependent phosphatases"/>
    <property type="match status" value="1"/>
</dbReference>
<evidence type="ECO:0000259" key="4">
    <source>
        <dbReference type="Pfam" id="PF09992"/>
    </source>
</evidence>
<accession>A0A0V8HL76</accession>
<dbReference type="GO" id="GO:0003993">
    <property type="term" value="F:acid phosphatase activity"/>
    <property type="evidence" value="ECO:0007669"/>
    <property type="project" value="InterPro"/>
</dbReference>
<dbReference type="Gene3D" id="2.60.40.380">
    <property type="entry name" value="Purple acid phosphatase-like, N-terminal"/>
    <property type="match status" value="1"/>
</dbReference>
<dbReference type="Gene3D" id="3.60.21.10">
    <property type="match status" value="1"/>
</dbReference>
<keyword evidence="1 2" id="KW-0732">Signal</keyword>
<gene>
    <name evidence="6" type="ORF">GA0061094_0573</name>
</gene>
<dbReference type="InterPro" id="IPR018711">
    <property type="entry name" value="NAGPA"/>
</dbReference>
<proteinExistence type="predicted"/>
<evidence type="ECO:0000313" key="6">
    <source>
        <dbReference type="EMBL" id="SCB79934.1"/>
    </source>
</evidence>
<dbReference type="Proteomes" id="UP000181997">
    <property type="component" value="Unassembled WGS sequence"/>
</dbReference>
<sequence>MRRCLKKVVPVVLSFAVAGSMVLPNVAGALGDFDLDSSVVHTPINEYRADLAPGVKEKHYSFEGSDGKKIESFVVEVDVQNPSVSIEAGTPDDGEEYGLQPVRQQASAADGENHKVVAAVNADFYNMATGEPNGILFKDGVGIKDQLRQGWGFFGIKKSGEAVIGSTAEYDVVKDQLQEALGGNAILVKDSQVYQTPKTGADREPRTAVGIKADGSVFFTVIDGRQEPYSSGISMPDLAQLMIDLGAVTALNLDGGGSSTFTTRTLGGDDLEIDNMPPDRGERSVANSWLVVSEEPSDHTFDSAYVYPYDQSFTPGSTIDFGAKGRDKSMASAPLPVADLTWELSDASFGTIDENGVFQSNGKTGQFHAVLNHQGKEVGKSIIEIAAPDEISFSSPELTAARNSEIPLGFQTKYEKRIVDWKLEDIEFDIPEGLGTIDEEGVLHTGDESVSGTITARLKGTDLTAELKISVGMLPQVLFDFEEDLGTWKTSTANRGEKGSLSLAEYPEPVRFGDQSLKLDYDFTGAQTGTTLGVYAGPGVNTEIEGDPQSIGMWVYATPEAHGYWLRMLIVDGNNKNQSVNLTAEKPGIDWVGWKYIEAEIPASFTGPFKISGTQAIRMMSTKSGITGPMTKGSLYIDNIRAVYGEKVDDLYSPVIESINAEDKEYTTSSVNIKADVREYEDDPYKTGIDWEKIKLYVDGNEYSKRKGHFSYDMDGSISLSGLGWADGTHQITLMVPDKFGNQAVKTAYFTVNTGSPKIEIDQAEEKAYLGDTFELAVKATNPAEISESALSLKVDRNFTVEDIIFSPGFAGSTSSYDDKTGILTLHLENSGKTVGTEEAAIIPIRVPASTKEGSKVNVELIEGETTYVQPREETFIPTYSMKPLSVEVEAALKVEAEPLLIGEPAHIQVMDQEGKPVSGAEVFATIEGNDELLGKTNDDGSLLVDSLTNEIKNISLFSVKDGKYSFKMETQTYPALVEEDEIKNIISPTTDDPYKSKSFTWMSSPLGKGETPVIQYARKKDYDKKGDKGLLTAKGSWSNQVFSGELDITKNGIARVNQVTLKKLKQDTTYVYRVGNGETWSDMQEFTTLKRKNQFEFSVLGDTQSPSDLSLFDQILSNINGQDSAFMIHVGDLVDESSKFTQWDDVLGVMSQYDNIRTTNLVSALGNHEYMGDSDASTAKAILGSPTNGPDTDKGGTYSVDYHNMHISVLGFTSDDKVLDQQLEWLKKDMKSSDKPWKILVTHKPPYYTNPFGGNEIMKEKLPPVADELGIDIVFSGHDHAYGRTKKLKEGKEDENGTVYVVAGTTGRKHYDAAADEKFEYVNMENIAVYMSAKVDKDTITFITRTSDGDVIDEFSVLNEEYDLKDAEEE</sequence>
<dbReference type="Pfam" id="PF00149">
    <property type="entry name" value="Metallophos"/>
    <property type="match status" value="1"/>
</dbReference>
<evidence type="ECO:0000259" key="3">
    <source>
        <dbReference type="Pfam" id="PF00149"/>
    </source>
</evidence>
<reference evidence="7" key="1">
    <citation type="submission" date="2016-08" db="EMBL/GenBank/DDBJ databases">
        <authorList>
            <person name="Varghese N."/>
            <person name="Submissions Spin"/>
        </authorList>
    </citation>
    <scope>NUCLEOTIDE SEQUENCE [LARGE SCALE GENOMIC DNA]</scope>
    <source>
        <strain evidence="7">SGD-1123</strain>
    </source>
</reference>
<feature type="domain" description="Purple acid phosphatase N-terminal" evidence="5">
    <location>
        <begin position="991"/>
        <end position="1089"/>
    </location>
</feature>
<dbReference type="OrthoDB" id="9809781at2"/>
<dbReference type="Gene3D" id="2.60.120.430">
    <property type="entry name" value="Galactose-binding lectin"/>
    <property type="match status" value="1"/>
</dbReference>
<protein>
    <submittedName>
        <fullName evidence="6">Purple acid Phosphatase, N-terminal domain</fullName>
    </submittedName>
</protein>
<evidence type="ECO:0000259" key="5">
    <source>
        <dbReference type="Pfam" id="PF16656"/>
    </source>
</evidence>
<name>A0A0V8HL76_9BACI</name>
<feature type="domain" description="Phosphodiester glycosidase" evidence="4">
    <location>
        <begin position="115"/>
        <end position="291"/>
    </location>
</feature>
<evidence type="ECO:0000256" key="2">
    <source>
        <dbReference type="SAM" id="SignalP"/>
    </source>
</evidence>
<evidence type="ECO:0000256" key="1">
    <source>
        <dbReference type="ARBA" id="ARBA00022729"/>
    </source>
</evidence>
<organism evidence="6 7">
    <name type="scientific">[Bacillus] enclensis</name>
    <dbReference type="NCBI Taxonomy" id="1402860"/>
    <lineage>
        <taxon>Bacteria</taxon>
        <taxon>Bacillati</taxon>
        <taxon>Bacillota</taxon>
        <taxon>Bacilli</taxon>
        <taxon>Bacillales</taxon>
        <taxon>Bacillaceae</taxon>
        <taxon>Rossellomorea</taxon>
    </lineage>
</organism>
<dbReference type="Pfam" id="PF09992">
    <property type="entry name" value="NAGPA"/>
    <property type="match status" value="1"/>
</dbReference>
<evidence type="ECO:0000313" key="7">
    <source>
        <dbReference type="Proteomes" id="UP000181997"/>
    </source>
</evidence>
<dbReference type="PANTHER" id="PTHR22953:SF153">
    <property type="entry name" value="PURPLE ACID PHOSPHATASE"/>
    <property type="match status" value="1"/>
</dbReference>